<evidence type="ECO:0000256" key="7">
    <source>
        <dbReference type="ARBA" id="ARBA00058439"/>
    </source>
</evidence>
<dbReference type="Pfam" id="PF01053">
    <property type="entry name" value="Cys_Met_Meta_PP"/>
    <property type="match status" value="1"/>
</dbReference>
<dbReference type="Gene3D" id="3.90.1150.10">
    <property type="entry name" value="Aspartate Aminotransferase, domain 1"/>
    <property type="match status" value="1"/>
</dbReference>
<comment type="similarity">
    <text evidence="9">Belongs to the trans-sulfuration enzymes family. MET7 subfamily.</text>
</comment>
<evidence type="ECO:0000256" key="9">
    <source>
        <dbReference type="ARBA" id="ARBA00061376"/>
    </source>
</evidence>
<dbReference type="PANTHER" id="PTHR42699">
    <property type="match status" value="1"/>
</dbReference>
<dbReference type="InterPro" id="IPR015421">
    <property type="entry name" value="PyrdxlP-dep_Trfase_major"/>
</dbReference>
<dbReference type="EC" id="2.5.1.48" evidence="10"/>
<dbReference type="OrthoDB" id="10047078at2759"/>
<dbReference type="HOGENOM" id="CLU_011302_1_0_1"/>
<evidence type="ECO:0000313" key="12">
    <source>
        <dbReference type="EMBL" id="EJS43093.1"/>
    </source>
</evidence>
<dbReference type="SUPFAM" id="SSF53383">
    <property type="entry name" value="PLP-dependent transferases"/>
    <property type="match status" value="1"/>
</dbReference>
<organism evidence="12 13">
    <name type="scientific">Saccharomyces arboricola (strain H-6 / AS 2.3317 / CBS 10644)</name>
    <name type="common">Yeast</name>
    <dbReference type="NCBI Taxonomy" id="1160507"/>
    <lineage>
        <taxon>Eukaryota</taxon>
        <taxon>Fungi</taxon>
        <taxon>Dikarya</taxon>
        <taxon>Ascomycota</taxon>
        <taxon>Saccharomycotina</taxon>
        <taxon>Saccharomycetes</taxon>
        <taxon>Saccharomycetales</taxon>
        <taxon>Saccharomycetaceae</taxon>
        <taxon>Saccharomyces</taxon>
    </lineage>
</organism>
<accession>J8Q0G3</accession>
<keyword evidence="4" id="KW-0663">Pyridoxal phosphate</keyword>
<proteinExistence type="inferred from homology"/>
<sequence>MISRTVGESIPPNTRHAVSVCLPTWEATVGYEEGDSEIISSLTTGYPRFFVHKSIKKLCEVLSAKYSMEDERCLCFPSYRVANRCREFIKVKTGLSTKVRILQLCTPKPKNQEEMLWRKECKITVVFVDQEVFPVMKKYWQHSGEIVSSRMAEYILHELQVKDNLRKLEQVNNGRKSAAEDESRVNEEYVETRFGRTLNFLAADKAKSLIRRRIATKVVEKLDSEGLSDLFSFEHYNGNNDAFIAGNGEPLNDGQFNSDVPAETIDSMGESSENSTFENITTDDLNYHVNPNTDVYLFPSGMASIFTAHRLFLNFDANRLSRSSSRQDKLIGYGPPFKKTVMFGFPYTDTLSILREFNHTHFLGQGDSTSMDALKKILHSGEQILAVFIEAPSNPLLKMGDLQELKKLSDLYSFYIVVDETVGGFVNIDVLPYADIVCSSLTKIFSGDSNVIAGSLVLNPRGKIYEFARRFMKTEDGYEDCLWCEDALCLERNSRDFVERATKVNTKTDVLLTKVLLPQEGKLFKKIYYPSLTSEETKRNYDNVKCAKDGGYGGLFSLTFFDIEKAKKFFNNLELCKGPSLGTNFTLACPYAIIAHYQELDEIAQYGVEKNLVRVSVGLENSDLLCNVFQHAIEKALED</sequence>
<dbReference type="GO" id="GO:0009086">
    <property type="term" value="P:methionine biosynthetic process"/>
    <property type="evidence" value="ECO:0007669"/>
    <property type="project" value="UniProtKB-KW"/>
</dbReference>
<keyword evidence="13" id="KW-1185">Reference proteome</keyword>
<reference evidence="12 13" key="1">
    <citation type="journal article" date="2013" name="BMC Genomics">
        <title>High quality de novo sequencing and assembly of the Saccharomyces arboricolus genome.</title>
        <authorList>
            <person name="Liti G."/>
            <person name="Nguyen Ba A.N."/>
            <person name="Blythe M."/>
            <person name="Mueller C.A."/>
            <person name="Bergstroem A."/>
            <person name="Cubillos F.A."/>
            <person name="Dafhnis-Calas F."/>
            <person name="Khoshraftar S."/>
            <person name="Malla S."/>
            <person name="Mehta N."/>
            <person name="Siow C.C."/>
            <person name="Warringer J."/>
            <person name="Moses A.M."/>
            <person name="Louis E.J."/>
            <person name="Nieduszynski C.A."/>
        </authorList>
    </citation>
    <scope>NUCLEOTIDE SEQUENCE [LARGE SCALE GENOMIC DNA]</scope>
    <source>
        <strain evidence="13">H-6 / AS 2.3317 / CBS 10644</strain>
    </source>
</reference>
<comment type="pathway">
    <text evidence="8">Amino-acid biosynthesis; L-methionine biosynthesis via de novo pathway; L-cystathionine from O-succinyl-L-homoserine: step 1/1.</text>
</comment>
<dbReference type="InterPro" id="IPR051750">
    <property type="entry name" value="Trans-sulfuration_enzymes"/>
</dbReference>
<dbReference type="Proteomes" id="UP000006968">
    <property type="component" value="Chromosome X"/>
</dbReference>
<dbReference type="InterPro" id="IPR000277">
    <property type="entry name" value="Cys/Met-Metab_PyrdxlP-dep_enz"/>
</dbReference>
<dbReference type="PANTHER" id="PTHR42699:SF1">
    <property type="entry name" value="CYSTATHIONINE GAMMA-SYNTHASE-RELATED"/>
    <property type="match status" value="1"/>
</dbReference>
<dbReference type="EMBL" id="ALIE01000115">
    <property type="protein sequence ID" value="EJS43093.1"/>
    <property type="molecule type" value="Genomic_DNA"/>
</dbReference>
<comment type="catalytic activity">
    <reaction evidence="6">
        <text>O-succinyl-L-homoserine + L-cysteine = L,L-cystathionine + succinate + H(+)</text>
        <dbReference type="Rhea" id="RHEA:20397"/>
        <dbReference type="ChEBI" id="CHEBI:15378"/>
        <dbReference type="ChEBI" id="CHEBI:30031"/>
        <dbReference type="ChEBI" id="CHEBI:35235"/>
        <dbReference type="ChEBI" id="CHEBI:57661"/>
        <dbReference type="ChEBI" id="CHEBI:58161"/>
        <dbReference type="EC" id="2.5.1.48"/>
    </reaction>
</comment>
<evidence type="ECO:0000313" key="13">
    <source>
        <dbReference type="Proteomes" id="UP000006968"/>
    </source>
</evidence>
<dbReference type="PROSITE" id="PS00868">
    <property type="entry name" value="CYS_MET_METAB_PP"/>
    <property type="match status" value="1"/>
</dbReference>
<keyword evidence="5" id="KW-0486">Methionine biosynthesis</keyword>
<protein>
    <recommendedName>
        <fullName evidence="10">cystathionine gamma-synthase</fullName>
        <ecNumber evidence="10">2.5.1.48</ecNumber>
    </recommendedName>
    <alternativeName>
        <fullName evidence="11">O-succinylhomoserine (thiol)-lyase</fullName>
    </alternativeName>
</protein>
<dbReference type="InterPro" id="IPR054542">
    <property type="entry name" value="Cys_met_metab_PP"/>
</dbReference>
<evidence type="ECO:0000256" key="8">
    <source>
        <dbReference type="ARBA" id="ARBA00060510"/>
    </source>
</evidence>
<evidence type="ECO:0000256" key="6">
    <source>
        <dbReference type="ARBA" id="ARBA00051441"/>
    </source>
</evidence>
<dbReference type="AlphaFoldDB" id="J8Q0G3"/>
<dbReference type="GO" id="GO:0003962">
    <property type="term" value="F:cystathionine gamma-synthase activity"/>
    <property type="evidence" value="ECO:0007669"/>
    <property type="project" value="UniProtKB-EC"/>
</dbReference>
<evidence type="ECO:0000256" key="11">
    <source>
        <dbReference type="ARBA" id="ARBA00083849"/>
    </source>
</evidence>
<evidence type="ECO:0000256" key="1">
    <source>
        <dbReference type="ARBA" id="ARBA00001933"/>
    </source>
</evidence>
<dbReference type="InterPro" id="IPR015424">
    <property type="entry name" value="PyrdxlP-dep_Trfase"/>
</dbReference>
<dbReference type="FunFam" id="3.40.640.10:FF:000094">
    <property type="entry name" value="Probable cystathionine gamma-synthase"/>
    <property type="match status" value="1"/>
</dbReference>
<comment type="cofactor">
    <cofactor evidence="1">
        <name>pyridoxal 5'-phosphate</name>
        <dbReference type="ChEBI" id="CHEBI:597326"/>
    </cofactor>
</comment>
<keyword evidence="2" id="KW-0028">Amino-acid biosynthesis</keyword>
<comment type="caution">
    <text evidence="12">The sequence shown here is derived from an EMBL/GenBank/DDBJ whole genome shotgun (WGS) entry which is preliminary data.</text>
</comment>
<evidence type="ECO:0000256" key="3">
    <source>
        <dbReference type="ARBA" id="ARBA00022679"/>
    </source>
</evidence>
<evidence type="ECO:0000256" key="5">
    <source>
        <dbReference type="ARBA" id="ARBA00023167"/>
    </source>
</evidence>
<dbReference type="FunFam" id="3.90.1150.10:FF:000063">
    <property type="entry name" value="Probable cystathionine gamma-synthase"/>
    <property type="match status" value="1"/>
</dbReference>
<evidence type="ECO:0000256" key="4">
    <source>
        <dbReference type="ARBA" id="ARBA00022898"/>
    </source>
</evidence>
<comment type="function">
    <text evidence="7">Catalyzes the formation of L-cystathionine from O-succinyl-L-homoserine (OSHS) and L-cysteine, via a gamma-replacement reaction. In the absence of thiol, catalyzes gamma-elimination to form 2-oxobutanoate, succinate and ammonia.</text>
</comment>
<gene>
    <name evidence="12" type="ORF">SU7_1893</name>
</gene>
<name>J8Q0G3_SACAR</name>
<dbReference type="GO" id="GO:0019346">
    <property type="term" value="P:transsulfuration"/>
    <property type="evidence" value="ECO:0007669"/>
    <property type="project" value="InterPro"/>
</dbReference>
<keyword evidence="3" id="KW-0808">Transferase</keyword>
<evidence type="ECO:0000256" key="10">
    <source>
        <dbReference type="ARBA" id="ARBA00066530"/>
    </source>
</evidence>
<dbReference type="GO" id="GO:0030170">
    <property type="term" value="F:pyridoxal phosphate binding"/>
    <property type="evidence" value="ECO:0007669"/>
    <property type="project" value="InterPro"/>
</dbReference>
<dbReference type="InterPro" id="IPR015422">
    <property type="entry name" value="PyrdxlP-dep_Trfase_small"/>
</dbReference>
<dbReference type="Gene3D" id="3.40.640.10">
    <property type="entry name" value="Type I PLP-dependent aspartate aminotransferase-like (Major domain)"/>
    <property type="match status" value="1"/>
</dbReference>
<evidence type="ECO:0000256" key="2">
    <source>
        <dbReference type="ARBA" id="ARBA00022605"/>
    </source>
</evidence>